<dbReference type="Proteomes" id="UP001374579">
    <property type="component" value="Unassembled WGS sequence"/>
</dbReference>
<keyword evidence="3" id="KW-0443">Lipid metabolism</keyword>
<dbReference type="SUPFAM" id="SSF56801">
    <property type="entry name" value="Acetyl-CoA synthetase-like"/>
    <property type="match status" value="1"/>
</dbReference>
<dbReference type="EMBL" id="JBAMIC010000001">
    <property type="protein sequence ID" value="KAK7116000.1"/>
    <property type="molecule type" value="Genomic_DNA"/>
</dbReference>
<evidence type="ECO:0000313" key="8">
    <source>
        <dbReference type="Proteomes" id="UP001374579"/>
    </source>
</evidence>
<dbReference type="PANTHER" id="PTHR43272">
    <property type="entry name" value="LONG-CHAIN-FATTY-ACID--COA LIGASE"/>
    <property type="match status" value="1"/>
</dbReference>
<dbReference type="GO" id="GO:0016020">
    <property type="term" value="C:membrane"/>
    <property type="evidence" value="ECO:0007669"/>
    <property type="project" value="TreeGrafter"/>
</dbReference>
<dbReference type="AlphaFoldDB" id="A0AAN9GR97"/>
<dbReference type="PANTHER" id="PTHR43272:SF32">
    <property type="entry name" value="AMP-DEPENDENT SYNTHETASE_LIGASE DOMAIN-CONTAINING PROTEIN"/>
    <property type="match status" value="1"/>
</dbReference>
<comment type="caution">
    <text evidence="7">The sequence shown here is derived from an EMBL/GenBank/DDBJ whole genome shotgun (WGS) entry which is preliminary data.</text>
</comment>
<organism evidence="7 8">
    <name type="scientific">Littorina saxatilis</name>
    <dbReference type="NCBI Taxonomy" id="31220"/>
    <lineage>
        <taxon>Eukaryota</taxon>
        <taxon>Metazoa</taxon>
        <taxon>Spiralia</taxon>
        <taxon>Lophotrochozoa</taxon>
        <taxon>Mollusca</taxon>
        <taxon>Gastropoda</taxon>
        <taxon>Caenogastropoda</taxon>
        <taxon>Littorinimorpha</taxon>
        <taxon>Littorinoidea</taxon>
        <taxon>Littorinidae</taxon>
        <taxon>Littorina</taxon>
    </lineage>
</organism>
<evidence type="ECO:0000256" key="1">
    <source>
        <dbReference type="ARBA" id="ARBA00022598"/>
    </source>
</evidence>
<feature type="compositionally biased region" description="Low complexity" evidence="5">
    <location>
        <begin position="32"/>
        <end position="46"/>
    </location>
</feature>
<feature type="domain" description="AMP-dependent synthetase/ligase" evidence="6">
    <location>
        <begin position="132"/>
        <end position="549"/>
    </location>
</feature>
<evidence type="ECO:0000256" key="2">
    <source>
        <dbReference type="ARBA" id="ARBA00022832"/>
    </source>
</evidence>
<feature type="compositionally biased region" description="Polar residues" evidence="5">
    <location>
        <begin position="47"/>
        <end position="65"/>
    </location>
</feature>
<dbReference type="InterPro" id="IPR000873">
    <property type="entry name" value="AMP-dep_synth/lig_dom"/>
</dbReference>
<dbReference type="Gene3D" id="3.40.50.12780">
    <property type="entry name" value="N-terminal domain of ligase-like"/>
    <property type="match status" value="1"/>
</dbReference>
<name>A0AAN9GR97_9CAEN</name>
<keyword evidence="8" id="KW-1185">Reference proteome</keyword>
<reference evidence="7 8" key="1">
    <citation type="submission" date="2024-02" db="EMBL/GenBank/DDBJ databases">
        <title>Chromosome-scale genome assembly of the rough periwinkle Littorina saxatilis.</title>
        <authorList>
            <person name="De Jode A."/>
            <person name="Faria R."/>
            <person name="Formenti G."/>
            <person name="Sims Y."/>
            <person name="Smith T.P."/>
            <person name="Tracey A."/>
            <person name="Wood J.M.D."/>
            <person name="Zagrodzka Z.B."/>
            <person name="Johannesson K."/>
            <person name="Butlin R.K."/>
            <person name="Leder E.H."/>
        </authorList>
    </citation>
    <scope>NUCLEOTIDE SEQUENCE [LARGE SCALE GENOMIC DNA]</scope>
    <source>
        <strain evidence="7">Snail1</strain>
        <tissue evidence="7">Muscle</tissue>
    </source>
</reference>
<accession>A0AAN9GR97</accession>
<sequence length="747" mass="80806">MSVALDDGTGIHVTSIKIKKIEDDINQNNTSNVNAATTNASGTSSAPVTNGSQSNGGSTIVSQQPAVDKGPTPVAQCSSVDPAKARSSIDEPVPADTLWTTRRDGAVKLRVRNSGPGSETPITVPTLIKSIAKKIPDHVAMAIKRDGAWVNWTYAQYLADIHRVAKSFIKLGLEPYKGVGIIGFNSPEWFLADLGALFAGGLAAGIYTTNSPEACQYVAESCQANILVVENNQQLQKILQVKDSLPHLKAIVQYTGEVAERQDNIYSWSEFMEKGNDVTDAELEERMKCLAPNKCCVLIYTSGTTGNPKGVMLSHDNITWTAQATKSAVMQNLNLTFGHLSMVSYLPLSHIAAQMLDIYALIACGGTCYFAQPDALKGSLAGTLREVRPHVFLGVPRVWEKMMESMQNAGRSSSGLKKKIAAWAKGVGLKGNYARMNGGSVPFGFGLAEKLVFKKVSNILGFDRCELRLSGAAPITKETLDYFLSLNLPLCEVYGMSECSGPHTTGFPKLNHVCSVGKELPGITTVLDKMDEDGNGEIVMYGRHVLMGYIDEVEKTKEVLNESGGLLSGDIGRKDKDGFLFITGRIKELIITAGGENIPPVAIEDMVKEALPVVSQCTLIGDKRKFLSLLMTLKVDVNQDTQEPSDRLTPFAVDWVKSAGSAATTVTEILEPGDPAVLQAIQKGIDKVNSRVRSNAQKIQKWSMLPKEYSIPGGELGPTLKMRRPIIHKKYSNTIEGFYEEAKPATS</sequence>
<evidence type="ECO:0000256" key="5">
    <source>
        <dbReference type="SAM" id="MobiDB-lite"/>
    </source>
</evidence>
<keyword evidence="2" id="KW-0276">Fatty acid metabolism</keyword>
<feature type="region of interest" description="Disordered" evidence="5">
    <location>
        <begin position="32"/>
        <end position="93"/>
    </location>
</feature>
<proteinExistence type="predicted"/>
<dbReference type="GO" id="GO:0004467">
    <property type="term" value="F:long-chain fatty acid-CoA ligase activity"/>
    <property type="evidence" value="ECO:0007669"/>
    <property type="project" value="UniProtKB-EC"/>
</dbReference>
<dbReference type="EC" id="6.2.1.3" evidence="4"/>
<dbReference type="GO" id="GO:0005783">
    <property type="term" value="C:endoplasmic reticulum"/>
    <property type="evidence" value="ECO:0007669"/>
    <property type="project" value="TreeGrafter"/>
</dbReference>
<gene>
    <name evidence="7" type="ORF">V1264_001759</name>
</gene>
<evidence type="ECO:0000313" key="7">
    <source>
        <dbReference type="EMBL" id="KAK7116000.1"/>
    </source>
</evidence>
<evidence type="ECO:0000256" key="3">
    <source>
        <dbReference type="ARBA" id="ARBA00023098"/>
    </source>
</evidence>
<protein>
    <recommendedName>
        <fullName evidence="4">long-chain-fatty-acid--CoA ligase</fullName>
        <ecNumber evidence="4">6.2.1.3</ecNumber>
    </recommendedName>
</protein>
<dbReference type="InterPro" id="IPR020845">
    <property type="entry name" value="AMP-binding_CS"/>
</dbReference>
<dbReference type="PROSITE" id="PS00455">
    <property type="entry name" value="AMP_BINDING"/>
    <property type="match status" value="1"/>
</dbReference>
<keyword evidence="1" id="KW-0436">Ligase</keyword>
<dbReference type="Pfam" id="PF00501">
    <property type="entry name" value="AMP-binding"/>
    <property type="match status" value="1"/>
</dbReference>
<dbReference type="Pfam" id="PF23562">
    <property type="entry name" value="AMP-binding_C_3"/>
    <property type="match status" value="1"/>
</dbReference>
<evidence type="ECO:0000259" key="6">
    <source>
        <dbReference type="Pfam" id="PF00501"/>
    </source>
</evidence>
<dbReference type="InterPro" id="IPR042099">
    <property type="entry name" value="ANL_N_sf"/>
</dbReference>
<evidence type="ECO:0000256" key="4">
    <source>
        <dbReference type="ARBA" id="ARBA00026121"/>
    </source>
</evidence>